<evidence type="ECO:0000259" key="7">
    <source>
        <dbReference type="Pfam" id="PF00892"/>
    </source>
</evidence>
<organism evidence="8 9">
    <name type="scientific">Sphingomonas oleivorans</name>
    <dbReference type="NCBI Taxonomy" id="1735121"/>
    <lineage>
        <taxon>Bacteria</taxon>
        <taxon>Pseudomonadati</taxon>
        <taxon>Pseudomonadota</taxon>
        <taxon>Alphaproteobacteria</taxon>
        <taxon>Sphingomonadales</taxon>
        <taxon>Sphingomonadaceae</taxon>
        <taxon>Sphingomonas</taxon>
    </lineage>
</organism>
<dbReference type="Pfam" id="PF00892">
    <property type="entry name" value="EamA"/>
    <property type="match status" value="2"/>
</dbReference>
<reference evidence="8 9" key="1">
    <citation type="submission" date="2017-09" db="EMBL/GenBank/DDBJ databases">
        <title>Sphingomonas panjinensis sp.nov., isolated from oil-contaminated soil.</title>
        <authorList>
            <person name="Wang L."/>
            <person name="Chen L."/>
        </authorList>
    </citation>
    <scope>NUCLEOTIDE SEQUENCE [LARGE SCALE GENOMIC DNA]</scope>
    <source>
        <strain evidence="8 9">FW-11</strain>
    </source>
</reference>
<dbReference type="Proteomes" id="UP000244162">
    <property type="component" value="Unassembled WGS sequence"/>
</dbReference>
<feature type="transmembrane region" description="Helical" evidence="6">
    <location>
        <begin position="260"/>
        <end position="278"/>
    </location>
</feature>
<dbReference type="SUPFAM" id="SSF103481">
    <property type="entry name" value="Multidrug resistance efflux transporter EmrE"/>
    <property type="match status" value="2"/>
</dbReference>
<evidence type="ECO:0000256" key="2">
    <source>
        <dbReference type="ARBA" id="ARBA00009853"/>
    </source>
</evidence>
<comment type="similarity">
    <text evidence="2">Belongs to the drug/metabolite transporter (DMT) superfamily. 10 TMS drug/metabolite exporter (DME) (TC 2.A.7.3) family.</text>
</comment>
<dbReference type="OrthoDB" id="9812899at2"/>
<feature type="transmembrane region" description="Helical" evidence="6">
    <location>
        <begin position="71"/>
        <end position="90"/>
    </location>
</feature>
<dbReference type="PANTHER" id="PTHR22911">
    <property type="entry name" value="ACYL-MALONYL CONDENSING ENZYME-RELATED"/>
    <property type="match status" value="1"/>
</dbReference>
<dbReference type="PANTHER" id="PTHR22911:SF6">
    <property type="entry name" value="SOLUTE CARRIER FAMILY 35 MEMBER G1"/>
    <property type="match status" value="1"/>
</dbReference>
<evidence type="ECO:0000256" key="4">
    <source>
        <dbReference type="ARBA" id="ARBA00022989"/>
    </source>
</evidence>
<dbReference type="EMBL" id="NWBU01000010">
    <property type="protein sequence ID" value="PTQ10325.1"/>
    <property type="molecule type" value="Genomic_DNA"/>
</dbReference>
<keyword evidence="5 6" id="KW-0472">Membrane</keyword>
<feature type="transmembrane region" description="Helical" evidence="6">
    <location>
        <begin position="144"/>
        <end position="166"/>
    </location>
</feature>
<dbReference type="Gene3D" id="1.10.3730.20">
    <property type="match status" value="1"/>
</dbReference>
<keyword evidence="4 6" id="KW-1133">Transmembrane helix</keyword>
<feature type="domain" description="EamA" evidence="7">
    <location>
        <begin position="2"/>
        <end position="135"/>
    </location>
</feature>
<feature type="transmembrane region" description="Helical" evidence="6">
    <location>
        <begin position="204"/>
        <end position="222"/>
    </location>
</feature>
<evidence type="ECO:0000256" key="1">
    <source>
        <dbReference type="ARBA" id="ARBA00004141"/>
    </source>
</evidence>
<proteinExistence type="inferred from homology"/>
<keyword evidence="3 6" id="KW-0812">Transmembrane</keyword>
<evidence type="ECO:0000313" key="8">
    <source>
        <dbReference type="EMBL" id="PTQ10325.1"/>
    </source>
</evidence>
<gene>
    <name evidence="8" type="ORF">CLG96_13410</name>
</gene>
<protein>
    <submittedName>
        <fullName evidence="8">EamA family transporter</fullName>
    </submittedName>
</protein>
<evidence type="ECO:0000256" key="6">
    <source>
        <dbReference type="SAM" id="Phobius"/>
    </source>
</evidence>
<evidence type="ECO:0000256" key="3">
    <source>
        <dbReference type="ARBA" id="ARBA00022692"/>
    </source>
</evidence>
<evidence type="ECO:0000313" key="9">
    <source>
        <dbReference type="Proteomes" id="UP000244162"/>
    </source>
</evidence>
<dbReference type="AlphaFoldDB" id="A0A2T5FX64"/>
<feature type="transmembrane region" description="Helical" evidence="6">
    <location>
        <begin position="120"/>
        <end position="138"/>
    </location>
</feature>
<keyword evidence="9" id="KW-1185">Reference proteome</keyword>
<evidence type="ECO:0000256" key="5">
    <source>
        <dbReference type="ARBA" id="ARBA00023136"/>
    </source>
</evidence>
<dbReference type="InterPro" id="IPR000620">
    <property type="entry name" value="EamA_dom"/>
</dbReference>
<comment type="caution">
    <text evidence="8">The sequence shown here is derived from an EMBL/GenBank/DDBJ whole genome shotgun (WGS) entry which is preliminary data.</text>
</comment>
<accession>A0A2T5FX64</accession>
<sequence>MRGIALRCGAAACFSLMSALLKLASRDGVGAPEMLFYRALFGLPVVLAWVLMGPGLGALRTQRPLAHLGRSVLGISSIMCTFQALILLPLADATTIGFTAPIFATILSALFLAERIGRHRWLAVAAGFAGVAIVMRPGGSGHEVPLIGVGIGLLAALGTAGVTITLRQIGTTENVAAIVFWFFFCSVVVGAALLPFFGRAHAPLTWLLLALGGVAGGLMQLLMTASLRAAPVSVLSPFDYLQIVGTILLGWLFWHQGPSINTLAGAALIASSGFYTVWREHRLRRDRPVPATQPVT</sequence>
<feature type="transmembrane region" description="Helical" evidence="6">
    <location>
        <begin position="36"/>
        <end position="59"/>
    </location>
</feature>
<name>A0A2T5FX64_9SPHN</name>
<feature type="transmembrane region" description="Helical" evidence="6">
    <location>
        <begin position="96"/>
        <end position="113"/>
    </location>
</feature>
<comment type="subcellular location">
    <subcellularLocation>
        <location evidence="1">Membrane</location>
        <topology evidence="1">Multi-pass membrane protein</topology>
    </subcellularLocation>
</comment>
<feature type="transmembrane region" description="Helical" evidence="6">
    <location>
        <begin position="178"/>
        <end position="198"/>
    </location>
</feature>
<dbReference type="GO" id="GO:0016020">
    <property type="term" value="C:membrane"/>
    <property type="evidence" value="ECO:0007669"/>
    <property type="project" value="UniProtKB-SubCell"/>
</dbReference>
<feature type="transmembrane region" description="Helical" evidence="6">
    <location>
        <begin position="234"/>
        <end position="254"/>
    </location>
</feature>
<dbReference type="InterPro" id="IPR037185">
    <property type="entry name" value="EmrE-like"/>
</dbReference>
<feature type="domain" description="EamA" evidence="7">
    <location>
        <begin position="147"/>
        <end position="272"/>
    </location>
</feature>